<organism evidence="1 2">
    <name type="scientific">Rhizopus stolonifer</name>
    <name type="common">Rhizopus nigricans</name>
    <dbReference type="NCBI Taxonomy" id="4846"/>
    <lineage>
        <taxon>Eukaryota</taxon>
        <taxon>Fungi</taxon>
        <taxon>Fungi incertae sedis</taxon>
        <taxon>Mucoromycota</taxon>
        <taxon>Mucoromycotina</taxon>
        <taxon>Mucoromycetes</taxon>
        <taxon>Mucorales</taxon>
        <taxon>Mucorineae</taxon>
        <taxon>Rhizopodaceae</taxon>
        <taxon>Rhizopus</taxon>
    </lineage>
</organism>
<accession>A0A367IZA8</accession>
<feature type="non-terminal residue" evidence="1">
    <location>
        <position position="205"/>
    </location>
</feature>
<dbReference type="OrthoDB" id="2274162at2759"/>
<proteinExistence type="predicted"/>
<dbReference type="Proteomes" id="UP000253551">
    <property type="component" value="Unassembled WGS sequence"/>
</dbReference>
<evidence type="ECO:0000313" key="2">
    <source>
        <dbReference type="Proteomes" id="UP000253551"/>
    </source>
</evidence>
<gene>
    <name evidence="1" type="ORF">CU098_005352</name>
</gene>
<sequence length="205" mass="23532">NYQLKKVCLSIPVFKLCSLTIKMDNIKASVVNCIRELIEPIRELIERCTSETEIWSAYVSPVLDSLLSSPEEGVRLRKNQKDIQEESKCPDGIVSIMSQSQWSRNFGHGEAKIADATENYYVLAWDLCRLGYFGRSIINKDNHLYYWIHIDGVYLMTELNSTQIPNSVNTLETSITCSSLMRLMNVAYVFNKIKKEKENASQEFS</sequence>
<feature type="non-terminal residue" evidence="1">
    <location>
        <position position="1"/>
    </location>
</feature>
<dbReference type="AlphaFoldDB" id="A0A367IZA8"/>
<reference evidence="1 2" key="1">
    <citation type="journal article" date="2018" name="G3 (Bethesda)">
        <title>Phylogenetic and Phylogenomic Definition of Rhizopus Species.</title>
        <authorList>
            <person name="Gryganskyi A.P."/>
            <person name="Golan J."/>
            <person name="Dolatabadi S."/>
            <person name="Mondo S."/>
            <person name="Robb S."/>
            <person name="Idnurm A."/>
            <person name="Muszewska A."/>
            <person name="Steczkiewicz K."/>
            <person name="Masonjones S."/>
            <person name="Liao H.L."/>
            <person name="Gajdeczka M.T."/>
            <person name="Anike F."/>
            <person name="Vuek A."/>
            <person name="Anishchenko I.M."/>
            <person name="Voigt K."/>
            <person name="de Hoog G.S."/>
            <person name="Smith M.E."/>
            <person name="Heitman J."/>
            <person name="Vilgalys R."/>
            <person name="Stajich J.E."/>
        </authorList>
    </citation>
    <scope>NUCLEOTIDE SEQUENCE [LARGE SCALE GENOMIC DNA]</scope>
    <source>
        <strain evidence="1 2">LSU 92-RS-03</strain>
    </source>
</reference>
<dbReference type="EMBL" id="PJQM01004885">
    <property type="protein sequence ID" value="RCH83028.1"/>
    <property type="molecule type" value="Genomic_DNA"/>
</dbReference>
<protein>
    <submittedName>
        <fullName evidence="1">Uncharacterized protein</fullName>
    </submittedName>
</protein>
<name>A0A367IZA8_RHIST</name>
<evidence type="ECO:0000313" key="1">
    <source>
        <dbReference type="EMBL" id="RCH83028.1"/>
    </source>
</evidence>
<comment type="caution">
    <text evidence="1">The sequence shown here is derived from an EMBL/GenBank/DDBJ whole genome shotgun (WGS) entry which is preliminary data.</text>
</comment>
<keyword evidence="2" id="KW-1185">Reference proteome</keyword>